<comment type="function">
    <text evidence="1">In the hair cortex, hair keratin intermediate filaments are embedded in an interfilamentous matrix, consisting of hair keratin-associated proteins (KRTAP), which are essential for the formation of a rigid and resistant hair shaft through their extensive disulfide bond cross-linking with abundant cysteine residues of hair keratins. The matrix proteins include the high-sulfur and high-glycine-tyrosine keratins.</text>
</comment>
<dbReference type="EMBL" id="LZPO01096875">
    <property type="protein sequence ID" value="OBS65294.1"/>
    <property type="molecule type" value="Genomic_DNA"/>
</dbReference>
<keyword evidence="4" id="KW-0416">Keratin</keyword>
<comment type="caution">
    <text evidence="6">The sequence shown here is derived from an EMBL/GenBank/DDBJ whole genome shotgun (WGS) entry which is preliminary data.</text>
</comment>
<dbReference type="InterPro" id="IPR021743">
    <property type="entry name" value="KRTAP_type8/19/20/21/22"/>
</dbReference>
<gene>
    <name evidence="6" type="ORF">A6R68_06166</name>
</gene>
<name>A0A1A6GHF8_NEOLE</name>
<dbReference type="PANTHER" id="PTHR38140">
    <property type="entry name" value="KERATIN-ASSOCIATED PROTEIN 19-3-RELATED"/>
    <property type="match status" value="1"/>
</dbReference>
<keyword evidence="7" id="KW-1185">Reference proteome</keyword>
<feature type="non-terminal residue" evidence="6">
    <location>
        <position position="92"/>
    </location>
</feature>
<dbReference type="GO" id="GO:0005882">
    <property type="term" value="C:intermediate filament"/>
    <property type="evidence" value="ECO:0007669"/>
    <property type="project" value="UniProtKB-KW"/>
</dbReference>
<evidence type="ECO:0000313" key="6">
    <source>
        <dbReference type="EMBL" id="OBS65294.1"/>
    </source>
</evidence>
<sequence>GTEACPTHEDICAQDLTLISISITDTMSYYNSYYGGLGYGYGGFGSMGYGYGCGCGSFCRLGYDCGFGGYGGYEYGYSRPLSCGGYEFSTFY</sequence>
<dbReference type="AlphaFoldDB" id="A0A1A6GHF8"/>
<dbReference type="Proteomes" id="UP000092124">
    <property type="component" value="Unassembled WGS sequence"/>
</dbReference>
<comment type="subunit">
    <text evidence="2">Interacts with hair keratins.</text>
</comment>
<evidence type="ECO:0000256" key="3">
    <source>
        <dbReference type="ARBA" id="ARBA00022737"/>
    </source>
</evidence>
<dbReference type="InterPro" id="IPR051528">
    <property type="entry name" value="KRTAP_type_19"/>
</dbReference>
<evidence type="ECO:0000313" key="7">
    <source>
        <dbReference type="Proteomes" id="UP000092124"/>
    </source>
</evidence>
<reference evidence="6 7" key="1">
    <citation type="submission" date="2016-06" db="EMBL/GenBank/DDBJ databases">
        <title>The Draft Genome Sequence and Annotation of the Desert Woodrat Neotoma lepida.</title>
        <authorList>
            <person name="Campbell M."/>
            <person name="Oakeson K.F."/>
            <person name="Yandell M."/>
            <person name="Halpert J.R."/>
            <person name="Dearing D."/>
        </authorList>
    </citation>
    <scope>NUCLEOTIDE SEQUENCE [LARGE SCALE GENOMIC DNA]</scope>
    <source>
        <strain evidence="6">417</strain>
        <tissue evidence="6">Liver</tissue>
    </source>
</reference>
<dbReference type="PANTHER" id="PTHR38140:SF5">
    <property type="entry name" value="KERATIN-ASSOCIATED PROTEIN 19-4-RELATED"/>
    <property type="match status" value="1"/>
</dbReference>
<dbReference type="GO" id="GO:0005829">
    <property type="term" value="C:cytosol"/>
    <property type="evidence" value="ECO:0007669"/>
    <property type="project" value="UniProtKB-ARBA"/>
</dbReference>
<organism evidence="6 7">
    <name type="scientific">Neotoma lepida</name>
    <name type="common">Desert woodrat</name>
    <dbReference type="NCBI Taxonomy" id="56216"/>
    <lineage>
        <taxon>Eukaryota</taxon>
        <taxon>Metazoa</taxon>
        <taxon>Chordata</taxon>
        <taxon>Craniata</taxon>
        <taxon>Vertebrata</taxon>
        <taxon>Euteleostomi</taxon>
        <taxon>Mammalia</taxon>
        <taxon>Eutheria</taxon>
        <taxon>Euarchontoglires</taxon>
        <taxon>Glires</taxon>
        <taxon>Rodentia</taxon>
        <taxon>Myomorpha</taxon>
        <taxon>Muroidea</taxon>
        <taxon>Cricetidae</taxon>
        <taxon>Neotominae</taxon>
        <taxon>Neotoma</taxon>
    </lineage>
</organism>
<feature type="non-terminal residue" evidence="6">
    <location>
        <position position="1"/>
    </location>
</feature>
<evidence type="ECO:0000256" key="4">
    <source>
        <dbReference type="ARBA" id="ARBA00022744"/>
    </source>
</evidence>
<dbReference type="Pfam" id="PF11759">
    <property type="entry name" value="KRTAP"/>
    <property type="match status" value="1"/>
</dbReference>
<evidence type="ECO:0000256" key="1">
    <source>
        <dbReference type="ARBA" id="ARBA00003327"/>
    </source>
</evidence>
<evidence type="ECO:0000256" key="5">
    <source>
        <dbReference type="ARBA" id="ARBA00038294"/>
    </source>
</evidence>
<protein>
    <submittedName>
        <fullName evidence="6">Uncharacterized protein</fullName>
    </submittedName>
</protein>
<comment type="similarity">
    <text evidence="5">Belongs to the KRTAP type 19 family.</text>
</comment>
<proteinExistence type="inferred from homology"/>
<accession>A0A1A6GHF8</accession>
<evidence type="ECO:0000256" key="2">
    <source>
        <dbReference type="ARBA" id="ARBA00011662"/>
    </source>
</evidence>
<keyword evidence="3" id="KW-0677">Repeat</keyword>